<dbReference type="EC" id="2.7.13.3" evidence="2"/>
<dbReference type="InterPro" id="IPR036890">
    <property type="entry name" value="HATPase_C_sf"/>
</dbReference>
<dbReference type="EMBL" id="QTJU01000001">
    <property type="protein sequence ID" value="RFM30563.1"/>
    <property type="molecule type" value="Genomic_DNA"/>
</dbReference>
<evidence type="ECO:0000259" key="11">
    <source>
        <dbReference type="PROSITE" id="PS50109"/>
    </source>
</evidence>
<keyword evidence="10" id="KW-0732">Signal</keyword>
<proteinExistence type="predicted"/>
<organism evidence="12 13">
    <name type="scientific">Deminuibacter soli</name>
    <dbReference type="NCBI Taxonomy" id="2291815"/>
    <lineage>
        <taxon>Bacteria</taxon>
        <taxon>Pseudomonadati</taxon>
        <taxon>Bacteroidota</taxon>
        <taxon>Chitinophagia</taxon>
        <taxon>Chitinophagales</taxon>
        <taxon>Chitinophagaceae</taxon>
        <taxon>Deminuibacter</taxon>
    </lineage>
</organism>
<feature type="transmembrane region" description="Helical" evidence="9">
    <location>
        <begin position="378"/>
        <end position="399"/>
    </location>
</feature>
<dbReference type="Pfam" id="PF13181">
    <property type="entry name" value="TPR_8"/>
    <property type="match status" value="1"/>
</dbReference>
<reference evidence="12 13" key="1">
    <citation type="submission" date="2018-08" db="EMBL/GenBank/DDBJ databases">
        <title>Chitinophagaceae sp. K23C18032701, a novel bacterium isolated from forest soil.</title>
        <authorList>
            <person name="Wang C."/>
        </authorList>
    </citation>
    <scope>NUCLEOTIDE SEQUENCE [LARGE SCALE GENOMIC DNA]</scope>
    <source>
        <strain evidence="12 13">K23C18032701</strain>
    </source>
</reference>
<keyword evidence="13" id="KW-1185">Reference proteome</keyword>
<evidence type="ECO:0000256" key="7">
    <source>
        <dbReference type="ARBA" id="ARBA00022840"/>
    </source>
</evidence>
<dbReference type="PROSITE" id="PS50109">
    <property type="entry name" value="HIS_KIN"/>
    <property type="match status" value="1"/>
</dbReference>
<keyword evidence="9" id="KW-0812">Transmembrane</keyword>
<dbReference type="PANTHER" id="PTHR41523">
    <property type="entry name" value="TWO-COMPONENT SYSTEM SENSOR PROTEIN"/>
    <property type="match status" value="1"/>
</dbReference>
<evidence type="ECO:0000256" key="8">
    <source>
        <dbReference type="PROSITE-ProRule" id="PRU00339"/>
    </source>
</evidence>
<dbReference type="Gene3D" id="3.30.565.10">
    <property type="entry name" value="Histidine kinase-like ATPase, C-terminal domain"/>
    <property type="match status" value="1"/>
</dbReference>
<feature type="signal peptide" evidence="10">
    <location>
        <begin position="1"/>
        <end position="19"/>
    </location>
</feature>
<evidence type="ECO:0000256" key="4">
    <source>
        <dbReference type="ARBA" id="ARBA00022679"/>
    </source>
</evidence>
<keyword evidence="6" id="KW-0418">Kinase</keyword>
<evidence type="ECO:0000313" key="12">
    <source>
        <dbReference type="EMBL" id="RFM30563.1"/>
    </source>
</evidence>
<dbReference type="InterPro" id="IPR005467">
    <property type="entry name" value="His_kinase_dom"/>
</dbReference>
<dbReference type="InterPro" id="IPR019734">
    <property type="entry name" value="TPR_rpt"/>
</dbReference>
<keyword evidence="9" id="KW-0472">Membrane</keyword>
<evidence type="ECO:0000256" key="10">
    <source>
        <dbReference type="SAM" id="SignalP"/>
    </source>
</evidence>
<evidence type="ECO:0000256" key="2">
    <source>
        <dbReference type="ARBA" id="ARBA00012438"/>
    </source>
</evidence>
<keyword evidence="8" id="KW-0802">TPR repeat</keyword>
<keyword evidence="5" id="KW-0547">Nucleotide-binding</keyword>
<dbReference type="Gene3D" id="1.25.40.10">
    <property type="entry name" value="Tetratricopeptide repeat domain"/>
    <property type="match status" value="2"/>
</dbReference>
<keyword evidence="4" id="KW-0808">Transferase</keyword>
<keyword evidence="3" id="KW-0597">Phosphoprotein</keyword>
<evidence type="ECO:0000313" key="13">
    <source>
        <dbReference type="Proteomes" id="UP000261284"/>
    </source>
</evidence>
<dbReference type="Proteomes" id="UP000261284">
    <property type="component" value="Unassembled WGS sequence"/>
</dbReference>
<dbReference type="SUPFAM" id="SSF55874">
    <property type="entry name" value="ATPase domain of HSP90 chaperone/DNA topoisomerase II/histidine kinase"/>
    <property type="match status" value="1"/>
</dbReference>
<name>A0A3E1NRM3_9BACT</name>
<dbReference type="GO" id="GO:0004673">
    <property type="term" value="F:protein histidine kinase activity"/>
    <property type="evidence" value="ECO:0007669"/>
    <property type="project" value="UniProtKB-EC"/>
</dbReference>
<dbReference type="PROSITE" id="PS50005">
    <property type="entry name" value="TPR"/>
    <property type="match status" value="1"/>
</dbReference>
<accession>A0A3E1NRM3</accession>
<dbReference type="InterPro" id="IPR011990">
    <property type="entry name" value="TPR-like_helical_dom_sf"/>
</dbReference>
<dbReference type="Pfam" id="PF07568">
    <property type="entry name" value="HisKA_2"/>
    <property type="match status" value="1"/>
</dbReference>
<dbReference type="SMART" id="SM00028">
    <property type="entry name" value="TPR"/>
    <property type="match status" value="5"/>
</dbReference>
<evidence type="ECO:0000256" key="3">
    <source>
        <dbReference type="ARBA" id="ARBA00022553"/>
    </source>
</evidence>
<dbReference type="OrthoDB" id="1223659at2"/>
<evidence type="ECO:0000256" key="5">
    <source>
        <dbReference type="ARBA" id="ARBA00022741"/>
    </source>
</evidence>
<evidence type="ECO:0000256" key="1">
    <source>
        <dbReference type="ARBA" id="ARBA00000085"/>
    </source>
</evidence>
<evidence type="ECO:0000256" key="9">
    <source>
        <dbReference type="SAM" id="Phobius"/>
    </source>
</evidence>
<dbReference type="GO" id="GO:0005524">
    <property type="term" value="F:ATP binding"/>
    <property type="evidence" value="ECO:0007669"/>
    <property type="project" value="UniProtKB-KW"/>
</dbReference>
<feature type="chain" id="PRO_5017603746" description="histidine kinase" evidence="10">
    <location>
        <begin position="20"/>
        <end position="640"/>
    </location>
</feature>
<feature type="repeat" description="TPR" evidence="8">
    <location>
        <begin position="101"/>
        <end position="134"/>
    </location>
</feature>
<evidence type="ECO:0000256" key="6">
    <source>
        <dbReference type="ARBA" id="ARBA00022777"/>
    </source>
</evidence>
<dbReference type="Gene3D" id="3.30.450.20">
    <property type="entry name" value="PAS domain"/>
    <property type="match status" value="1"/>
</dbReference>
<dbReference type="PANTHER" id="PTHR41523:SF8">
    <property type="entry name" value="ETHYLENE RESPONSE SENSOR PROTEIN"/>
    <property type="match status" value="1"/>
</dbReference>
<dbReference type="AlphaFoldDB" id="A0A3E1NRM3"/>
<comment type="caution">
    <text evidence="12">The sequence shown here is derived from an EMBL/GenBank/DDBJ whole genome shotgun (WGS) entry which is preliminary data.</text>
</comment>
<dbReference type="InterPro" id="IPR003594">
    <property type="entry name" value="HATPase_dom"/>
</dbReference>
<dbReference type="RefSeq" id="WP_116846318.1">
    <property type="nucleotide sequence ID" value="NZ_QTJU01000001.1"/>
</dbReference>
<gene>
    <name evidence="12" type="ORF">DXN05_06305</name>
</gene>
<keyword evidence="9" id="KW-1133">Transmembrane helix</keyword>
<protein>
    <recommendedName>
        <fullName evidence="2">histidine kinase</fullName>
        <ecNumber evidence="2">2.7.13.3</ecNumber>
    </recommendedName>
</protein>
<comment type="catalytic activity">
    <reaction evidence="1">
        <text>ATP + protein L-histidine = ADP + protein N-phospho-L-histidine.</text>
        <dbReference type="EC" id="2.7.13.3"/>
    </reaction>
</comment>
<dbReference type="Pfam" id="PF13424">
    <property type="entry name" value="TPR_12"/>
    <property type="match status" value="1"/>
</dbReference>
<dbReference type="SMART" id="SM00387">
    <property type="entry name" value="HATPase_c"/>
    <property type="match status" value="1"/>
</dbReference>
<keyword evidence="7" id="KW-0067">ATP-binding</keyword>
<sequence>MFYKIIALLALLYCTQAFCQDSAGYDALIRRYRYYKPDSAVYFAEKGIAYARMHSDSNGVGAILVQLGIIDDNNGKSDIAEKKYHQALDIFKVTGFKKGMASVLIRLGVVELRNGNYDKAIGRFLEALKNSEAIGDKAGIMEANYSISWAYLDQKKNLAACEQYLNIAEQINQQIPLSSTSLNIYNNYGILFRYKKEYAKAKFYLEKGIALSDKIEYQGLNITMINNLASVYSEEGNMQKAVALQLTALEKSRQIKNYLRELQSLNGLSRTYAKSNPMKAIGYLDQAVALARNRGAHKQETRYMSNIADLYKAQGKYKEAYETKAREHEITDSFFYQAISHNIESLKAEYELEKSKARIKELSYISSQKQLELQQSTLVRNITFGGIIVLVIILAMLYNQYRIKQRNNREMHEKNASLEQLVNEKEWLLKEIHHRVKNNLQIAISLLNTQSVYLNSEEAVAAIQQSGHRMQAMALIHQKLYQTDNMALLNMPNFVHELADYLRESFNTGYRIQFHVDIDPIELEISQTIPIGLILNETITNAIKYAFPDNAKGVIYIRMREDEEDFITLEIQDTGKGLPYNFNDEDMHAMGMRLIKVLTQQLEGQLSFTNENGLLIRLEFMRSKPALKPAKRAGRRVAAA</sequence>
<dbReference type="InterPro" id="IPR011495">
    <property type="entry name" value="Sig_transdc_His_kin_sub2_dim/P"/>
</dbReference>
<feature type="domain" description="Histidine kinase" evidence="11">
    <location>
        <begin position="431"/>
        <end position="624"/>
    </location>
</feature>
<dbReference type="SUPFAM" id="SSF48452">
    <property type="entry name" value="TPR-like"/>
    <property type="match status" value="2"/>
</dbReference>
<dbReference type="Pfam" id="PF13581">
    <property type="entry name" value="HATPase_c_2"/>
    <property type="match status" value="1"/>
</dbReference>